<dbReference type="PANTHER" id="PTHR31465:SF15">
    <property type="entry name" value="LIPID TRANSPORTER ATNI-RELATED"/>
    <property type="match status" value="1"/>
</dbReference>
<reference evidence="9" key="1">
    <citation type="journal article" date="2015" name="Genome Announc.">
        <title>Genome sequence of the AIDS-associated pathogen Penicillium marneffei (ATCC18224) and its near taxonomic relative Talaromyces stipitatus (ATCC10500).</title>
        <authorList>
            <person name="Nierman W.C."/>
            <person name="Fedorova-Abrams N.D."/>
            <person name="Andrianopoulos A."/>
        </authorList>
    </citation>
    <scope>NUCLEOTIDE SEQUENCE [LARGE SCALE GENOMIC DNA]</scope>
    <source>
        <strain evidence="9">ATCC 18224 / CBS 334.59 / QM 7333</strain>
    </source>
</reference>
<feature type="transmembrane region" description="Helical" evidence="6">
    <location>
        <begin position="291"/>
        <end position="309"/>
    </location>
</feature>
<evidence type="ECO:0000256" key="2">
    <source>
        <dbReference type="ARBA" id="ARBA00022692"/>
    </source>
</evidence>
<organism evidence="8 9">
    <name type="scientific">Talaromyces marneffei (strain ATCC 18224 / CBS 334.59 / QM 7333)</name>
    <name type="common">Penicillium marneffei</name>
    <dbReference type="NCBI Taxonomy" id="441960"/>
    <lineage>
        <taxon>Eukaryota</taxon>
        <taxon>Fungi</taxon>
        <taxon>Dikarya</taxon>
        <taxon>Ascomycota</taxon>
        <taxon>Pezizomycotina</taxon>
        <taxon>Eurotiomycetes</taxon>
        <taxon>Eurotiomycetidae</taxon>
        <taxon>Eurotiales</taxon>
        <taxon>Trichocomaceae</taxon>
        <taxon>Talaromyces</taxon>
        <taxon>Talaromyces sect. Talaromyces</taxon>
    </lineage>
</organism>
<dbReference type="HOGENOM" id="CLU_033465_3_0_1"/>
<dbReference type="STRING" id="441960.B6Q9V5"/>
<evidence type="ECO:0000256" key="4">
    <source>
        <dbReference type="ARBA" id="ARBA00023136"/>
    </source>
</evidence>
<name>B6Q9V5_TALMQ</name>
<feature type="transmembrane region" description="Helical" evidence="6">
    <location>
        <begin position="104"/>
        <end position="124"/>
    </location>
</feature>
<evidence type="ECO:0000313" key="9">
    <source>
        <dbReference type="Proteomes" id="UP000001294"/>
    </source>
</evidence>
<feature type="chain" id="PRO_5002845378" evidence="7">
    <location>
        <begin position="22"/>
        <end position="436"/>
    </location>
</feature>
<evidence type="ECO:0000313" key="8">
    <source>
        <dbReference type="EMBL" id="EEA25147.1"/>
    </source>
</evidence>
<dbReference type="AlphaFoldDB" id="B6Q9V5"/>
<feature type="transmembrane region" description="Helical" evidence="6">
    <location>
        <begin position="247"/>
        <end position="270"/>
    </location>
</feature>
<dbReference type="OrthoDB" id="5384040at2759"/>
<evidence type="ECO:0000256" key="7">
    <source>
        <dbReference type="SAM" id="SignalP"/>
    </source>
</evidence>
<dbReference type="Pfam" id="PF04479">
    <property type="entry name" value="RTA1"/>
    <property type="match status" value="1"/>
</dbReference>
<dbReference type="VEuPathDB" id="FungiDB:PMAA_062680"/>
<dbReference type="Proteomes" id="UP000001294">
    <property type="component" value="Unassembled WGS sequence"/>
</dbReference>
<protein>
    <submittedName>
        <fullName evidence="8">RTA1 domain protein</fullName>
    </submittedName>
</protein>
<evidence type="ECO:0000256" key="6">
    <source>
        <dbReference type="SAM" id="Phobius"/>
    </source>
</evidence>
<feature type="compositionally biased region" description="Basic and acidic residues" evidence="5">
    <location>
        <begin position="393"/>
        <end position="409"/>
    </location>
</feature>
<dbReference type="InterPro" id="IPR007568">
    <property type="entry name" value="RTA1"/>
</dbReference>
<keyword evidence="9" id="KW-1185">Reference proteome</keyword>
<evidence type="ECO:0000256" key="1">
    <source>
        <dbReference type="ARBA" id="ARBA00004141"/>
    </source>
</evidence>
<feature type="signal peptide" evidence="7">
    <location>
        <begin position="1"/>
        <end position="21"/>
    </location>
</feature>
<feature type="transmembrane region" description="Helical" evidence="6">
    <location>
        <begin position="136"/>
        <end position="157"/>
    </location>
</feature>
<accession>B6Q9V5</accession>
<keyword evidence="3 6" id="KW-1133">Transmembrane helix</keyword>
<feature type="region of interest" description="Disordered" evidence="5">
    <location>
        <begin position="392"/>
        <end position="436"/>
    </location>
</feature>
<dbReference type="PANTHER" id="PTHR31465">
    <property type="entry name" value="PROTEIN RTA1-RELATED"/>
    <property type="match status" value="1"/>
</dbReference>
<feature type="transmembrane region" description="Helical" evidence="6">
    <location>
        <begin position="209"/>
        <end position="227"/>
    </location>
</feature>
<keyword evidence="7" id="KW-0732">Signal</keyword>
<dbReference type="GO" id="GO:0016020">
    <property type="term" value="C:membrane"/>
    <property type="evidence" value="ECO:0007669"/>
    <property type="project" value="UniProtKB-SubCell"/>
</dbReference>
<evidence type="ECO:0000256" key="5">
    <source>
        <dbReference type="SAM" id="MobiDB-lite"/>
    </source>
</evidence>
<sequence>MKMHLIGLLIPLLASLQTVHAIPLETASSTAITPIRTTAPIATPTGLLQRRAPAETDSSSTTSTRTQFSLSISLDLPTNTCRPTIAPDKNGYVPPTECNAIYDYYPSSSAAVAVTVLFGMLLLAHTVQMFTYKTGFVWVIIMGIAWEFGGYLVRIFSTKNQQSLGLVIITQLLVLLAPLWVNAFDYMVLARMIYFFVPEKRIWFFKPSLLAIIFVCLDFGSFMVQATGGSIASPGGTASTIQTGLNIYMGGIGIQQFFICCFLVLTVLFHRRMLQLERQGALQGDKTRWKGLLFSLYFSLIAISVRIIYRLVEYTSGVGLNNPITTHEWFMYVFDAFPMLLAGGVWCIMHPGRILTGPDAKLPSSGLGRILCCGYCCCRCCGGGRKKKTVTVDSERPSQEELTSVERDPYTSTSPMWRNGRNDRTDGNEPYRSQMV</sequence>
<keyword evidence="4 6" id="KW-0472">Membrane</keyword>
<proteinExistence type="predicted"/>
<feature type="transmembrane region" description="Helical" evidence="6">
    <location>
        <begin position="163"/>
        <end position="188"/>
    </location>
</feature>
<dbReference type="PhylomeDB" id="B6Q9V5"/>
<gene>
    <name evidence="8" type="ORF">PMAA_062680</name>
</gene>
<keyword evidence="2 6" id="KW-0812">Transmembrane</keyword>
<feature type="compositionally biased region" description="Basic and acidic residues" evidence="5">
    <location>
        <begin position="420"/>
        <end position="429"/>
    </location>
</feature>
<evidence type="ECO:0000256" key="3">
    <source>
        <dbReference type="ARBA" id="ARBA00022989"/>
    </source>
</evidence>
<feature type="transmembrane region" description="Helical" evidence="6">
    <location>
        <begin position="329"/>
        <end position="349"/>
    </location>
</feature>
<dbReference type="EMBL" id="DS995900">
    <property type="protein sequence ID" value="EEA25147.1"/>
    <property type="molecule type" value="Genomic_DNA"/>
</dbReference>
<comment type="subcellular location">
    <subcellularLocation>
        <location evidence="1">Membrane</location>
        <topology evidence="1">Multi-pass membrane protein</topology>
    </subcellularLocation>
</comment>